<keyword evidence="2" id="KW-0238">DNA-binding</keyword>
<proteinExistence type="predicted"/>
<sequence length="356" mass="39273">MSEFQVITAAEQVATHLRNELARGAWVGVLPGSNRLAELLGVGHGTIDTALGILEKDGLIVPQGVGRRRRIVSGGKQNTPSLQIKILLYEKSDGSSHYIVDLFHRLHEAGHQAAFTEKSLLDMKMDTSRIKRHVKNTTADAWIVFGGSRSVLEWFAKRPEPVFALAGRRRSVEIAGCGPDKVMAQTAILKKLVGFGHRRIVILSREEHRVPRPGHFEQSFLEQMAAHGLPVGQYNLPNWSNDPGGLQDCLDSLFATTPPTAMFIEEMPIFVAASQHLAQRGISAPRNISMVCGDPNPAFDWCRPTVAHIKWDPRLLVRRIVKWVNNVAQGKQDLSQNSIRSVFVDGGTIGPAPRDS</sequence>
<dbReference type="InterPro" id="IPR036388">
    <property type="entry name" value="WH-like_DNA-bd_sf"/>
</dbReference>
<reference evidence="5" key="1">
    <citation type="submission" date="2021-01" db="EMBL/GenBank/DDBJ databases">
        <title>Modified the classification status of verrucomicrobia.</title>
        <authorList>
            <person name="Feng X."/>
        </authorList>
    </citation>
    <scope>NUCLEOTIDE SEQUENCE</scope>
    <source>
        <strain evidence="5">5K15</strain>
    </source>
</reference>
<gene>
    <name evidence="5" type="ORF">JIN83_08765</name>
</gene>
<keyword evidence="1" id="KW-0805">Transcription regulation</keyword>
<dbReference type="InterPro" id="IPR028082">
    <property type="entry name" value="Peripla_BP_I"/>
</dbReference>
<dbReference type="Gene3D" id="1.10.10.10">
    <property type="entry name" value="Winged helix-like DNA-binding domain superfamily/Winged helix DNA-binding domain"/>
    <property type="match status" value="1"/>
</dbReference>
<evidence type="ECO:0000256" key="2">
    <source>
        <dbReference type="ARBA" id="ARBA00023125"/>
    </source>
</evidence>
<accession>A0AAE2SC36</accession>
<dbReference type="RefSeq" id="WP_309489662.1">
    <property type="nucleotide sequence ID" value="NZ_JAENIG010000005.1"/>
</dbReference>
<comment type="caution">
    <text evidence="5">The sequence shown here is derived from an EMBL/GenBank/DDBJ whole genome shotgun (WGS) entry which is preliminary data.</text>
</comment>
<name>A0AAE2SC36_9BACT</name>
<dbReference type="Proteomes" id="UP000634206">
    <property type="component" value="Unassembled WGS sequence"/>
</dbReference>
<dbReference type="Pfam" id="PF13377">
    <property type="entry name" value="Peripla_BP_3"/>
    <property type="match status" value="1"/>
</dbReference>
<feature type="domain" description="Transcriptional regulator LacI/GalR-like sensor" evidence="4">
    <location>
        <begin position="191"/>
        <end position="332"/>
    </location>
</feature>
<evidence type="ECO:0000259" key="4">
    <source>
        <dbReference type="Pfam" id="PF13377"/>
    </source>
</evidence>
<evidence type="ECO:0000256" key="3">
    <source>
        <dbReference type="ARBA" id="ARBA00023163"/>
    </source>
</evidence>
<dbReference type="InterPro" id="IPR036390">
    <property type="entry name" value="WH_DNA-bd_sf"/>
</dbReference>
<protein>
    <submittedName>
        <fullName evidence="5">Substrate-binding domain-containing protein</fullName>
    </submittedName>
</protein>
<dbReference type="EMBL" id="JAENIG010000005">
    <property type="protein sequence ID" value="MBK1855049.1"/>
    <property type="molecule type" value="Genomic_DNA"/>
</dbReference>
<evidence type="ECO:0000256" key="1">
    <source>
        <dbReference type="ARBA" id="ARBA00023015"/>
    </source>
</evidence>
<evidence type="ECO:0000313" key="6">
    <source>
        <dbReference type="Proteomes" id="UP000634206"/>
    </source>
</evidence>
<dbReference type="Gene3D" id="3.40.50.2300">
    <property type="match status" value="2"/>
</dbReference>
<organism evidence="5 6">
    <name type="scientific">Oceaniferula flava</name>
    <dbReference type="NCBI Taxonomy" id="2800421"/>
    <lineage>
        <taxon>Bacteria</taxon>
        <taxon>Pseudomonadati</taxon>
        <taxon>Verrucomicrobiota</taxon>
        <taxon>Verrucomicrobiia</taxon>
        <taxon>Verrucomicrobiales</taxon>
        <taxon>Verrucomicrobiaceae</taxon>
        <taxon>Oceaniferula</taxon>
    </lineage>
</organism>
<dbReference type="SUPFAM" id="SSF53822">
    <property type="entry name" value="Periplasmic binding protein-like I"/>
    <property type="match status" value="1"/>
</dbReference>
<dbReference type="GO" id="GO:0003677">
    <property type="term" value="F:DNA binding"/>
    <property type="evidence" value="ECO:0007669"/>
    <property type="project" value="UniProtKB-KW"/>
</dbReference>
<dbReference type="AlphaFoldDB" id="A0AAE2SC36"/>
<dbReference type="InterPro" id="IPR046335">
    <property type="entry name" value="LacI/GalR-like_sensor"/>
</dbReference>
<keyword evidence="3" id="KW-0804">Transcription</keyword>
<evidence type="ECO:0000313" key="5">
    <source>
        <dbReference type="EMBL" id="MBK1855049.1"/>
    </source>
</evidence>
<keyword evidence="6" id="KW-1185">Reference proteome</keyword>
<dbReference type="SUPFAM" id="SSF46785">
    <property type="entry name" value="Winged helix' DNA-binding domain"/>
    <property type="match status" value="1"/>
</dbReference>